<sequence>MKHILLLPFDLQYAEIIFTLSSDPHVKDTLGLKVETIEDTKAFIRFTMEDEQKKHSLSRVIVNEKEEVIGITTLKHINYEKKQSHIGSWLGYPYWGQGYNEAAKKEILKIAFEELHLKHVFAGAKTTNIRSLKAQEKLPYMSLHVEKKFPDEHAALEKETKSPCTLHVVSRENFLNWMK</sequence>
<dbReference type="InterPro" id="IPR000182">
    <property type="entry name" value="GNAT_dom"/>
</dbReference>
<feature type="domain" description="N-acetyltransferase" evidence="1">
    <location>
        <begin position="4"/>
        <end position="138"/>
    </location>
</feature>
<comment type="caution">
    <text evidence="2">The sequence shown here is derived from an EMBL/GenBank/DDBJ whole genome shotgun (WGS) entry which is preliminary data.</text>
</comment>
<dbReference type="RefSeq" id="WP_097896842.1">
    <property type="nucleotide sequence ID" value="NZ_NVOR01000012.1"/>
</dbReference>
<dbReference type="Pfam" id="PF13302">
    <property type="entry name" value="Acetyltransf_3"/>
    <property type="match status" value="1"/>
</dbReference>
<organism evidence="2 3">
    <name type="scientific">Bacillus pseudomycoides</name>
    <dbReference type="NCBI Taxonomy" id="64104"/>
    <lineage>
        <taxon>Bacteria</taxon>
        <taxon>Bacillati</taxon>
        <taxon>Bacillota</taxon>
        <taxon>Bacilli</taxon>
        <taxon>Bacillales</taxon>
        <taxon>Bacillaceae</taxon>
        <taxon>Bacillus</taxon>
        <taxon>Bacillus cereus group</taxon>
    </lineage>
</organism>
<gene>
    <name evidence="2" type="ORF">CON65_04580</name>
</gene>
<dbReference type="InterPro" id="IPR051531">
    <property type="entry name" value="N-acetyltransferase"/>
</dbReference>
<dbReference type="AlphaFoldDB" id="A0AA91ZVL6"/>
<evidence type="ECO:0000259" key="1">
    <source>
        <dbReference type="Pfam" id="PF13302"/>
    </source>
</evidence>
<dbReference type="GO" id="GO:0016747">
    <property type="term" value="F:acyltransferase activity, transferring groups other than amino-acyl groups"/>
    <property type="evidence" value="ECO:0007669"/>
    <property type="project" value="InterPro"/>
</dbReference>
<dbReference type="InterPro" id="IPR016181">
    <property type="entry name" value="Acyl_CoA_acyltransferase"/>
</dbReference>
<dbReference type="PANTHER" id="PTHR43792">
    <property type="entry name" value="GNAT FAMILY, PUTATIVE (AFU_ORTHOLOGUE AFUA_3G00765)-RELATED-RELATED"/>
    <property type="match status" value="1"/>
</dbReference>
<dbReference type="EMBL" id="NVOR01000012">
    <property type="protein sequence ID" value="PED83843.1"/>
    <property type="molecule type" value="Genomic_DNA"/>
</dbReference>
<dbReference type="Proteomes" id="UP000221020">
    <property type="component" value="Unassembled WGS sequence"/>
</dbReference>
<protein>
    <submittedName>
        <fullName evidence="2">GNAT family N-acetyltransferase</fullName>
    </submittedName>
</protein>
<accession>A0AA91ZVL6</accession>
<dbReference type="Gene3D" id="3.40.630.30">
    <property type="match status" value="1"/>
</dbReference>
<evidence type="ECO:0000313" key="3">
    <source>
        <dbReference type="Proteomes" id="UP000221020"/>
    </source>
</evidence>
<proteinExistence type="predicted"/>
<dbReference type="PANTHER" id="PTHR43792:SF1">
    <property type="entry name" value="N-ACETYLTRANSFERASE DOMAIN-CONTAINING PROTEIN"/>
    <property type="match status" value="1"/>
</dbReference>
<name>A0AA91ZVL6_9BACI</name>
<dbReference type="SUPFAM" id="SSF55729">
    <property type="entry name" value="Acyl-CoA N-acyltransferases (Nat)"/>
    <property type="match status" value="1"/>
</dbReference>
<reference evidence="2 3" key="1">
    <citation type="submission" date="2017-09" db="EMBL/GenBank/DDBJ databases">
        <title>Large-scale bioinformatics analysis of Bacillus genomes uncovers conserved roles of natural products in bacterial physiology.</title>
        <authorList>
            <consortium name="Agbiome Team Llc"/>
            <person name="Bleich R.M."/>
            <person name="Grubbs K.J."/>
            <person name="Santa Maria K.C."/>
            <person name="Allen S.E."/>
            <person name="Farag S."/>
            <person name="Shank E.A."/>
            <person name="Bowers A."/>
        </authorList>
    </citation>
    <scope>NUCLEOTIDE SEQUENCE [LARGE SCALE GENOMIC DNA]</scope>
    <source>
        <strain evidence="2 3">AFS092012</strain>
    </source>
</reference>
<evidence type="ECO:0000313" key="2">
    <source>
        <dbReference type="EMBL" id="PED83843.1"/>
    </source>
</evidence>